<dbReference type="InterPro" id="IPR021429">
    <property type="entry name" value="Mediator_Med24"/>
</dbReference>
<dbReference type="EMBL" id="JAIWYP010000013">
    <property type="protein sequence ID" value="KAH3718110.1"/>
    <property type="molecule type" value="Genomic_DNA"/>
</dbReference>
<dbReference type="PANTHER" id="PTHR12898:SF1">
    <property type="entry name" value="MEDIATOR OF RNA POLYMERASE II TRANSCRIPTION SUBUNIT 24"/>
    <property type="match status" value="1"/>
</dbReference>
<evidence type="ECO:0000256" key="3">
    <source>
        <dbReference type="ARBA" id="ARBA00019693"/>
    </source>
</evidence>
<keyword evidence="10" id="KW-1185">Reference proteome</keyword>
<evidence type="ECO:0000256" key="2">
    <source>
        <dbReference type="ARBA" id="ARBA00007864"/>
    </source>
</evidence>
<evidence type="ECO:0000256" key="5">
    <source>
        <dbReference type="ARBA" id="ARBA00023159"/>
    </source>
</evidence>
<organism evidence="9 10">
    <name type="scientific">Dreissena polymorpha</name>
    <name type="common">Zebra mussel</name>
    <name type="synonym">Mytilus polymorpha</name>
    <dbReference type="NCBI Taxonomy" id="45954"/>
    <lineage>
        <taxon>Eukaryota</taxon>
        <taxon>Metazoa</taxon>
        <taxon>Spiralia</taxon>
        <taxon>Lophotrochozoa</taxon>
        <taxon>Mollusca</taxon>
        <taxon>Bivalvia</taxon>
        <taxon>Autobranchia</taxon>
        <taxon>Heteroconchia</taxon>
        <taxon>Euheterodonta</taxon>
        <taxon>Imparidentia</taxon>
        <taxon>Neoheterodontei</taxon>
        <taxon>Myida</taxon>
        <taxon>Dreissenoidea</taxon>
        <taxon>Dreissenidae</taxon>
        <taxon>Dreissena</taxon>
    </lineage>
</organism>
<keyword evidence="5" id="KW-0010">Activator</keyword>
<accession>A0A9D4C6U0</accession>
<name>A0A9D4C6U0_DREPO</name>
<evidence type="ECO:0000256" key="4">
    <source>
        <dbReference type="ARBA" id="ARBA00023015"/>
    </source>
</evidence>
<keyword evidence="7" id="KW-0539">Nucleus</keyword>
<comment type="subcellular location">
    <subcellularLocation>
        <location evidence="1">Nucleus</location>
    </subcellularLocation>
</comment>
<dbReference type="AlphaFoldDB" id="A0A9D4C6U0"/>
<evidence type="ECO:0000313" key="10">
    <source>
        <dbReference type="Proteomes" id="UP000828390"/>
    </source>
</evidence>
<dbReference type="GO" id="GO:0060261">
    <property type="term" value="P:positive regulation of transcription initiation by RNA polymerase II"/>
    <property type="evidence" value="ECO:0007669"/>
    <property type="project" value="TreeGrafter"/>
</dbReference>
<reference evidence="9" key="1">
    <citation type="journal article" date="2019" name="bioRxiv">
        <title>The Genome of the Zebra Mussel, Dreissena polymorpha: A Resource for Invasive Species Research.</title>
        <authorList>
            <person name="McCartney M.A."/>
            <person name="Auch B."/>
            <person name="Kono T."/>
            <person name="Mallez S."/>
            <person name="Zhang Y."/>
            <person name="Obille A."/>
            <person name="Becker A."/>
            <person name="Abrahante J.E."/>
            <person name="Garbe J."/>
            <person name="Badalamenti J.P."/>
            <person name="Herman A."/>
            <person name="Mangelson H."/>
            <person name="Liachko I."/>
            <person name="Sullivan S."/>
            <person name="Sone E.D."/>
            <person name="Koren S."/>
            <person name="Silverstein K.A.T."/>
            <person name="Beckman K.B."/>
            <person name="Gohl D.M."/>
        </authorList>
    </citation>
    <scope>NUCLEOTIDE SEQUENCE</scope>
    <source>
        <strain evidence="9">Duluth1</strain>
        <tissue evidence="9">Whole animal</tissue>
    </source>
</reference>
<comment type="caution">
    <text evidence="9">The sequence shown here is derived from an EMBL/GenBank/DDBJ whole genome shotgun (WGS) entry which is preliminary data.</text>
</comment>
<evidence type="ECO:0000256" key="7">
    <source>
        <dbReference type="ARBA" id="ARBA00023242"/>
    </source>
</evidence>
<comment type="similarity">
    <text evidence="2">Belongs to the Mediator complex subunit 24 family.</text>
</comment>
<reference evidence="9" key="2">
    <citation type="submission" date="2020-11" db="EMBL/GenBank/DDBJ databases">
        <authorList>
            <person name="McCartney M.A."/>
            <person name="Auch B."/>
            <person name="Kono T."/>
            <person name="Mallez S."/>
            <person name="Becker A."/>
            <person name="Gohl D.M."/>
            <person name="Silverstein K.A.T."/>
            <person name="Koren S."/>
            <person name="Bechman K.B."/>
            <person name="Herman A."/>
            <person name="Abrahante J.E."/>
            <person name="Garbe J."/>
        </authorList>
    </citation>
    <scope>NUCLEOTIDE SEQUENCE</scope>
    <source>
        <strain evidence="9">Duluth1</strain>
        <tissue evidence="9">Whole animal</tissue>
    </source>
</reference>
<proteinExistence type="inferred from homology"/>
<evidence type="ECO:0000313" key="9">
    <source>
        <dbReference type="EMBL" id="KAH3718110.1"/>
    </source>
</evidence>
<protein>
    <recommendedName>
        <fullName evidence="3">Mediator of RNA polymerase II transcription subunit 24</fullName>
    </recommendedName>
    <alternativeName>
        <fullName evidence="8">Mediator complex subunit 24</fullName>
    </alternativeName>
</protein>
<dbReference type="Pfam" id="PF11277">
    <property type="entry name" value="Med24_N"/>
    <property type="match status" value="2"/>
</dbReference>
<keyword evidence="4" id="KW-0805">Transcription regulation</keyword>
<evidence type="ECO:0000256" key="8">
    <source>
        <dbReference type="ARBA" id="ARBA00031960"/>
    </source>
</evidence>
<dbReference type="PANTHER" id="PTHR12898">
    <property type="entry name" value="MEDIATOR OF RNA POLYMERASE II TRANSCRIPTION SUBUNIT 24"/>
    <property type="match status" value="1"/>
</dbReference>
<keyword evidence="6" id="KW-0804">Transcription</keyword>
<dbReference type="Proteomes" id="UP000828390">
    <property type="component" value="Unassembled WGS sequence"/>
</dbReference>
<sequence>MLDPPQQSIQNNSSVANKLKVLMVRAWRERWSEIQWGIYFRRLLISAGPGTDTKELAEVLLNEALVGAHPNNLVLSYLQHATLAKLLPVSASFQFISGYEGYNKPHCVLALVDFVKHMTTYMGFSYGSDGGPALCQCLQSLVHWLLKVMLRAVQMIQEPAQLEYQTLLQSATAALQAISQSDTISAILYIAKTETSDVFSDMEQTELNMRGTLSQIPQDAIPQTLRGDISNLEVLKIIKCYVQATDAVLDTSHIPICPTIVAMVAVEAVLNPNNDIQPFVDQLFIIEKLMKLKRSYLFSEVLRGCYMGLVDLKQADSQEDYRWCAFTYLKAKAILLLSQVPQILQKVQQQSPSRDFAADLEAGFDRLLYSGYMLDLADSRHNCDLLGLLLGECTKASLLSEAQLKRIYNRRFSEGKNWLLDWRMRAGWLAGWQAGGLAGGLAGGRNKLVRAITMSFIVRFKNHLAHLFTIIGRNNESLRSRSGDQQISQSNAGRIIKAEPTVNSILKTLEADYSKNQESLLGVLQHMLSGKSFELILNAAAAIGKLQVFLVKLIRFNEFAKQSSGESGKASQTRALLFDISFLMLAHITQIYGLELITGCSECQDTFFTQWVTRCLPEDGKYKSVDIGMPVEPSKVDFLLSALTSGSDIAQGPPKWHEICTNTPYAIQEVLFAWEHGSISSDNIKMILNYIKTRMLSLPVCIVAWLCSYINMLSEEARTKPLSILQQLIQPLQGDSLPQYYSERSYLMQPIVQKMIHDILPPASRRPIPQYVPANSLPADVMSKTLKAVFSKGWLETERLHALKALYSLCGADWFVDRLVRQMLESNRIDDITKSLSLAYAIMHMDMEHLALSLLLHTIPSLLLSATSYTMLTDPRGYTLAKFCVLTITAAQAARSTQKDVRRGRKRSRNEFDLDDVDDLDGVHMQAKRMKMEPQITLDSEGFNFDFLNVKDESDTAPVIDSKDPLNKALLNLFRLMNAVVHDGEVSQKTSFIVSLVDEAVNCGQHARYILQFMPPNMLSQMMRCMPAAFDNSRVLQICDISNSTGRKIAVKAVAGPTSCDTISGRRHALLILRRIPGKTLSMVARHLDFNCVMC</sequence>
<dbReference type="GO" id="GO:0016592">
    <property type="term" value="C:mediator complex"/>
    <property type="evidence" value="ECO:0007669"/>
    <property type="project" value="InterPro"/>
</dbReference>
<dbReference type="GO" id="GO:0003712">
    <property type="term" value="F:transcription coregulator activity"/>
    <property type="evidence" value="ECO:0007669"/>
    <property type="project" value="TreeGrafter"/>
</dbReference>
<evidence type="ECO:0000256" key="1">
    <source>
        <dbReference type="ARBA" id="ARBA00004123"/>
    </source>
</evidence>
<gene>
    <name evidence="9" type="ORF">DPMN_060909</name>
</gene>
<evidence type="ECO:0000256" key="6">
    <source>
        <dbReference type="ARBA" id="ARBA00023163"/>
    </source>
</evidence>